<proteinExistence type="predicted"/>
<feature type="compositionally biased region" description="Basic and acidic residues" evidence="1">
    <location>
        <begin position="34"/>
        <end position="45"/>
    </location>
</feature>
<name>A0A810QGN5_9FIRM</name>
<dbReference type="Proteomes" id="UP000679848">
    <property type="component" value="Chromosome"/>
</dbReference>
<feature type="domain" description="DUF4316" evidence="2">
    <location>
        <begin position="5"/>
        <end position="43"/>
    </location>
</feature>
<sequence>MDQERNSNKNAELAMEQNGNMIDGIINNLPVPPTEEKPLDKVREHPPKRRSREREER</sequence>
<evidence type="ECO:0000259" key="2">
    <source>
        <dbReference type="Pfam" id="PF14195"/>
    </source>
</evidence>
<evidence type="ECO:0000313" key="4">
    <source>
        <dbReference type="Proteomes" id="UP000679848"/>
    </source>
</evidence>
<accession>A0A810QGN5</accession>
<dbReference type="InterPro" id="IPR025465">
    <property type="entry name" value="DUF4316"/>
</dbReference>
<dbReference type="EMBL" id="AP023420">
    <property type="protein sequence ID" value="BCK85212.1"/>
    <property type="molecule type" value="Genomic_DNA"/>
</dbReference>
<keyword evidence="4" id="KW-1185">Reference proteome</keyword>
<dbReference type="Pfam" id="PF14195">
    <property type="entry name" value="DUF4316"/>
    <property type="match status" value="1"/>
</dbReference>
<protein>
    <recommendedName>
        <fullName evidence="2">DUF4316 domain-containing protein</fullName>
    </recommendedName>
</protein>
<evidence type="ECO:0000313" key="3">
    <source>
        <dbReference type="EMBL" id="BCK85212.1"/>
    </source>
</evidence>
<dbReference type="RefSeq" id="WP_213543427.1">
    <property type="nucleotide sequence ID" value="NZ_AP023420.1"/>
</dbReference>
<gene>
    <name evidence="3" type="ORF">MM59RIKEN_25310</name>
</gene>
<feature type="region of interest" description="Disordered" evidence="1">
    <location>
        <begin position="23"/>
        <end position="57"/>
    </location>
</feature>
<organism evidence="3 4">
    <name type="scientific">Pusillibacter faecalis</name>
    <dbReference type="NCBI Taxonomy" id="2714358"/>
    <lineage>
        <taxon>Bacteria</taxon>
        <taxon>Bacillati</taxon>
        <taxon>Bacillota</taxon>
        <taxon>Clostridia</taxon>
        <taxon>Eubacteriales</taxon>
        <taxon>Oscillospiraceae</taxon>
        <taxon>Pusillibacter</taxon>
    </lineage>
</organism>
<evidence type="ECO:0000256" key="1">
    <source>
        <dbReference type="SAM" id="MobiDB-lite"/>
    </source>
</evidence>
<dbReference type="KEGG" id="pfaa:MM59RIKEN_25310"/>
<reference evidence="3" key="1">
    <citation type="submission" date="2020-09" db="EMBL/GenBank/DDBJ databases">
        <title>New species isolated from human feces.</title>
        <authorList>
            <person name="Kitahara M."/>
            <person name="Shigeno Y."/>
            <person name="Shime M."/>
            <person name="Matsumoto Y."/>
            <person name="Nakamura S."/>
            <person name="Motooka D."/>
            <person name="Fukuoka S."/>
            <person name="Nishikawa H."/>
            <person name="Benno Y."/>
        </authorList>
    </citation>
    <scope>NUCLEOTIDE SEQUENCE</scope>
    <source>
        <strain evidence="3">MM59</strain>
    </source>
</reference>
<dbReference type="AlphaFoldDB" id="A0A810QGN5"/>